<gene>
    <name evidence="2" type="ORF">DXH78_14250</name>
</gene>
<organism evidence="2 3">
    <name type="scientific">Undibacter mobilis</name>
    <dbReference type="NCBI Taxonomy" id="2292256"/>
    <lineage>
        <taxon>Bacteria</taxon>
        <taxon>Pseudomonadati</taxon>
        <taxon>Pseudomonadota</taxon>
        <taxon>Alphaproteobacteria</taxon>
        <taxon>Hyphomicrobiales</taxon>
        <taxon>Nitrobacteraceae</taxon>
        <taxon>Undibacter</taxon>
    </lineage>
</organism>
<name>A0A371B2Q3_9BRAD</name>
<accession>A0A371B2Q3</accession>
<dbReference type="AlphaFoldDB" id="A0A371B2Q3"/>
<protein>
    <submittedName>
        <fullName evidence="2">Uncharacterized protein</fullName>
    </submittedName>
</protein>
<sequence length="411" mass="43788">MTVAQRLCRLVLPIALAAPTVALAQTFEAPPSFNAAQIKGIVPTGDNYTVRSPVRSDGFLRVYSLETPYGETVAPGDQMAVMRINELRALAQLEKVSSSNTFATALANAGLNPIKYTGRLITNPIGTIQGTLSGIGTMFNRIGSGISNAGKTQDGALASLIGVTTERRTLAATYGVDPYTDFPPLDAKLKQLAEAAALGGLAVTGALIAVPGAAGIVVSNLSTANKLNNMTIEDLARQYTAAQILDLNRTKLTEMDVPSELIERLLANRNYTPVDMAAMVAAIDSMKTVQGRAVFFDAAGAADERSNAYFMRRQAELLAAEYKRHSSYNHIVTLGGLPFLVAKDGRFVTVAPLDALSWTPETSARLNAFTKARNELVDKSRGEIRITGTASALAKKQLKALGWTVVENQRG</sequence>
<reference evidence="3" key="1">
    <citation type="submission" date="2018-08" db="EMBL/GenBank/DDBJ databases">
        <authorList>
            <person name="Kim S.-J."/>
            <person name="Jung G.-Y."/>
        </authorList>
    </citation>
    <scope>NUCLEOTIDE SEQUENCE [LARGE SCALE GENOMIC DNA]</scope>
    <source>
        <strain evidence="3">GY_H</strain>
    </source>
</reference>
<feature type="signal peptide" evidence="1">
    <location>
        <begin position="1"/>
        <end position="24"/>
    </location>
</feature>
<evidence type="ECO:0000313" key="2">
    <source>
        <dbReference type="EMBL" id="RDV01794.1"/>
    </source>
</evidence>
<dbReference type="RefSeq" id="WP_115517918.1">
    <property type="nucleotide sequence ID" value="NZ_QRGO01000002.1"/>
</dbReference>
<keyword evidence="3" id="KW-1185">Reference proteome</keyword>
<evidence type="ECO:0000313" key="3">
    <source>
        <dbReference type="Proteomes" id="UP000263993"/>
    </source>
</evidence>
<feature type="chain" id="PRO_5016612682" evidence="1">
    <location>
        <begin position="25"/>
        <end position="411"/>
    </location>
</feature>
<dbReference type="Proteomes" id="UP000263993">
    <property type="component" value="Unassembled WGS sequence"/>
</dbReference>
<dbReference type="OrthoDB" id="7671802at2"/>
<comment type="caution">
    <text evidence="2">The sequence shown here is derived from an EMBL/GenBank/DDBJ whole genome shotgun (WGS) entry which is preliminary data.</text>
</comment>
<dbReference type="EMBL" id="QRGO01000002">
    <property type="protein sequence ID" value="RDV01794.1"/>
    <property type="molecule type" value="Genomic_DNA"/>
</dbReference>
<proteinExistence type="predicted"/>
<keyword evidence="1" id="KW-0732">Signal</keyword>
<evidence type="ECO:0000256" key="1">
    <source>
        <dbReference type="SAM" id="SignalP"/>
    </source>
</evidence>